<feature type="coiled-coil region" evidence="1">
    <location>
        <begin position="73"/>
        <end position="107"/>
    </location>
</feature>
<sequence length="391" mass="47739">MEETIEQTTVVDEHRAESLEQPRINRMLIKKELEDVFSPELVSEWGKTYPYIFSMMGQIDSFLVRDREWKVEYHEAQGEYKVIKDRKAEVEAELESLRSQIKNYQGTFSEMHKVREKLQDKEKEIVRGIERKRDDLYARKAAYDSWFSKYLTIIHSIESSKFGPPQAYRFYKEFRDNLHTSVREDYETERRLLNYINRVIIDNQRKRNVESRIEWFRSELYTQGWNSVRVKTIQEIMEEKELFVPQTTNGMPKELEAFQRYKEETEKQLYQLQKRFYEWLLEKQECLRKEYELIQMQIFEAEDGIRNSRSNVIQAYVRMKEYKTLRQKRRILKNEQEYIQLLAEKGFSALNSTMVTKELEEKQLYQENYHDNWIVNRDEYLDYVYAEVSEL</sequence>
<keyword evidence="1" id="KW-0175">Coiled coil</keyword>
<dbReference type="PATRIC" id="fig|1396.535.peg.4198"/>
<organism evidence="2 3">
    <name type="scientific">Bacillus cereus</name>
    <dbReference type="NCBI Taxonomy" id="1396"/>
    <lineage>
        <taxon>Bacteria</taxon>
        <taxon>Bacillati</taxon>
        <taxon>Bacillota</taxon>
        <taxon>Bacilli</taxon>
        <taxon>Bacillales</taxon>
        <taxon>Bacillaceae</taxon>
        <taxon>Bacillus</taxon>
        <taxon>Bacillus cereus group</taxon>
    </lineage>
</organism>
<dbReference type="AlphaFoldDB" id="A0A164QPB1"/>
<accession>A0A164QPB1</accession>
<dbReference type="RefSeq" id="WP_063259673.1">
    <property type="nucleotide sequence ID" value="NZ_LJKE01000015.1"/>
</dbReference>
<reference evidence="2 3" key="1">
    <citation type="submission" date="2015-09" db="EMBL/GenBank/DDBJ databases">
        <title>Bacillus cereus food isolates.</title>
        <authorList>
            <person name="Boekhorst J."/>
        </authorList>
    </citation>
    <scope>NUCLEOTIDE SEQUENCE [LARGE SCALE GENOMIC DNA]</scope>
    <source>
        <strain evidence="2 3">B4088</strain>
    </source>
</reference>
<evidence type="ECO:0000256" key="1">
    <source>
        <dbReference type="SAM" id="Coils"/>
    </source>
</evidence>
<evidence type="ECO:0000313" key="2">
    <source>
        <dbReference type="EMBL" id="KZD71986.1"/>
    </source>
</evidence>
<name>A0A164QPB1_BACCE</name>
<gene>
    <name evidence="2" type="ORF">B4088_0447</name>
</gene>
<dbReference type="EMBL" id="LJKE01000015">
    <property type="protein sequence ID" value="KZD71986.1"/>
    <property type="molecule type" value="Genomic_DNA"/>
</dbReference>
<dbReference type="Proteomes" id="UP000076482">
    <property type="component" value="Unassembled WGS sequence"/>
</dbReference>
<proteinExistence type="predicted"/>
<evidence type="ECO:0000313" key="3">
    <source>
        <dbReference type="Proteomes" id="UP000076482"/>
    </source>
</evidence>
<comment type="caution">
    <text evidence="2">The sequence shown here is derived from an EMBL/GenBank/DDBJ whole genome shotgun (WGS) entry which is preliminary data.</text>
</comment>
<protein>
    <submittedName>
        <fullName evidence="2">Uncharacterized protein</fullName>
    </submittedName>
</protein>